<sequence>MSKSRVMSMLIVFFDAKGIEDYEFVPPGIGVSTVPQSPYSPDVDLADFFLFPRVKYELKGKYLETLDNIPKTTTKCLYRIPRSEFQRTYNSWKTR</sequence>
<proteinExistence type="predicted"/>
<reference evidence="1 2" key="1">
    <citation type="submission" date="2022-01" db="EMBL/GenBank/DDBJ databases">
        <title>A chromosomal length assembly of Cordylochernes scorpioides.</title>
        <authorList>
            <person name="Zeh D."/>
            <person name="Zeh J."/>
        </authorList>
    </citation>
    <scope>NUCLEOTIDE SEQUENCE [LARGE SCALE GENOMIC DNA]</scope>
    <source>
        <strain evidence="1">IN4F17</strain>
        <tissue evidence="1">Whole Body</tissue>
    </source>
</reference>
<dbReference type="Gene3D" id="3.30.420.10">
    <property type="entry name" value="Ribonuclease H-like superfamily/Ribonuclease H"/>
    <property type="match status" value="1"/>
</dbReference>
<evidence type="ECO:0000313" key="2">
    <source>
        <dbReference type="Proteomes" id="UP001235939"/>
    </source>
</evidence>
<evidence type="ECO:0000313" key="1">
    <source>
        <dbReference type="EMBL" id="UYV66590.1"/>
    </source>
</evidence>
<keyword evidence="2" id="KW-1185">Reference proteome</keyword>
<accession>A0ABY6KG03</accession>
<name>A0ABY6KG03_9ARAC</name>
<dbReference type="InterPro" id="IPR036397">
    <property type="entry name" value="RNaseH_sf"/>
</dbReference>
<organism evidence="1 2">
    <name type="scientific">Cordylochernes scorpioides</name>
    <dbReference type="NCBI Taxonomy" id="51811"/>
    <lineage>
        <taxon>Eukaryota</taxon>
        <taxon>Metazoa</taxon>
        <taxon>Ecdysozoa</taxon>
        <taxon>Arthropoda</taxon>
        <taxon>Chelicerata</taxon>
        <taxon>Arachnida</taxon>
        <taxon>Pseudoscorpiones</taxon>
        <taxon>Cheliferoidea</taxon>
        <taxon>Chernetidae</taxon>
        <taxon>Cordylochernes</taxon>
    </lineage>
</organism>
<gene>
    <name evidence="1" type="ORF">LAZ67_4002235</name>
</gene>
<dbReference type="EMBL" id="CP092866">
    <property type="protein sequence ID" value="UYV66590.1"/>
    <property type="molecule type" value="Genomic_DNA"/>
</dbReference>
<protein>
    <submittedName>
        <fullName evidence="1">Uncharacterized protein</fullName>
    </submittedName>
</protein>
<dbReference type="Proteomes" id="UP001235939">
    <property type="component" value="Chromosome 04"/>
</dbReference>